<proteinExistence type="inferred from homology"/>
<sequence length="103" mass="11818">PVVGQQIELDGRSAMVRSVGAGRVQLDYNHPLAGRKIVYHVKATERYEDDEDKIRSLIGRRFLDVDLDKFKLKILKKKVRIQIPDEIFFGENIQIAKRGVALD</sequence>
<protein>
    <recommendedName>
        <fullName evidence="4">peptidylprolyl isomerase</fullName>
        <ecNumber evidence="4">5.2.1.8</ecNumber>
    </recommendedName>
</protein>
<dbReference type="Pfam" id="PF18046">
    <property type="entry name" value="FKBP26_C"/>
    <property type="match status" value="1"/>
</dbReference>
<dbReference type="GO" id="GO:0005737">
    <property type="term" value="C:cytoplasm"/>
    <property type="evidence" value="ECO:0007669"/>
    <property type="project" value="UniProtKB-SubCell"/>
</dbReference>
<evidence type="ECO:0000256" key="4">
    <source>
        <dbReference type="ARBA" id="ARBA00013194"/>
    </source>
</evidence>
<evidence type="ECO:0000256" key="6">
    <source>
        <dbReference type="ARBA" id="ARBA00023110"/>
    </source>
</evidence>
<dbReference type="Gene3D" id="3.30.70.2210">
    <property type="match status" value="1"/>
</dbReference>
<keyword evidence="6" id="KW-0697">Rotamase</keyword>
<evidence type="ECO:0000256" key="5">
    <source>
        <dbReference type="ARBA" id="ARBA00022490"/>
    </source>
</evidence>
<dbReference type="InterPro" id="IPR048261">
    <property type="entry name" value="SlpA/SlyD-like_ins_sf"/>
</dbReference>
<comment type="similarity">
    <text evidence="3">Belongs to the FKBP-type PPIase family.</text>
</comment>
<evidence type="ECO:0000313" key="11">
    <source>
        <dbReference type="EMBL" id="GAF89310.1"/>
    </source>
</evidence>
<evidence type="ECO:0000259" key="10">
    <source>
        <dbReference type="Pfam" id="PF22199"/>
    </source>
</evidence>
<evidence type="ECO:0000256" key="1">
    <source>
        <dbReference type="ARBA" id="ARBA00000971"/>
    </source>
</evidence>
<dbReference type="GO" id="GO:0003755">
    <property type="term" value="F:peptidyl-prolyl cis-trans isomerase activity"/>
    <property type="evidence" value="ECO:0007669"/>
    <property type="project" value="UniProtKB-KW"/>
</dbReference>
<evidence type="ECO:0000256" key="8">
    <source>
        <dbReference type="ARBA" id="ARBA00023235"/>
    </source>
</evidence>
<organism evidence="11">
    <name type="scientific">marine sediment metagenome</name>
    <dbReference type="NCBI Taxonomy" id="412755"/>
    <lineage>
        <taxon>unclassified sequences</taxon>
        <taxon>metagenomes</taxon>
        <taxon>ecological metagenomes</taxon>
    </lineage>
</organism>
<name>X0ULE9_9ZZZZ</name>
<reference evidence="11" key="1">
    <citation type="journal article" date="2014" name="Front. Microbiol.">
        <title>High frequency of phylogenetically diverse reductive dehalogenase-homologous genes in deep subseafloor sedimentary metagenomes.</title>
        <authorList>
            <person name="Kawai M."/>
            <person name="Futagami T."/>
            <person name="Toyoda A."/>
            <person name="Takaki Y."/>
            <person name="Nishi S."/>
            <person name="Hori S."/>
            <person name="Arai W."/>
            <person name="Tsubouchi T."/>
            <person name="Morono Y."/>
            <person name="Uchiyama I."/>
            <person name="Ito T."/>
            <person name="Fujiyama A."/>
            <person name="Inagaki F."/>
            <person name="Takami H."/>
        </authorList>
    </citation>
    <scope>NUCLEOTIDE SEQUENCE</scope>
    <source>
        <strain evidence="11">Expedition CK06-06</strain>
    </source>
</reference>
<comment type="caution">
    <text evidence="11">The sequence shown here is derived from an EMBL/GenBank/DDBJ whole genome shotgun (WGS) entry which is preliminary data.</text>
</comment>
<dbReference type="AlphaFoldDB" id="X0ULE9"/>
<dbReference type="PANTHER" id="PTHR47861">
    <property type="entry name" value="FKBP-TYPE PEPTIDYL-PROLYL CIS-TRANS ISOMERASE SLYD"/>
    <property type="match status" value="1"/>
</dbReference>
<dbReference type="Gene3D" id="2.40.10.330">
    <property type="match status" value="1"/>
</dbReference>
<gene>
    <name evidence="11" type="ORF">S01H1_23955</name>
</gene>
<dbReference type="Pfam" id="PF22199">
    <property type="entry name" value="FKBP26_IF"/>
    <property type="match status" value="1"/>
</dbReference>
<feature type="non-terminal residue" evidence="11">
    <location>
        <position position="103"/>
    </location>
</feature>
<evidence type="ECO:0000256" key="2">
    <source>
        <dbReference type="ARBA" id="ARBA00004496"/>
    </source>
</evidence>
<feature type="domain" description="FKBP26 IF" evidence="10">
    <location>
        <begin position="1"/>
        <end position="32"/>
    </location>
</feature>
<dbReference type="EC" id="5.2.1.8" evidence="4"/>
<dbReference type="PANTHER" id="PTHR47861:SF3">
    <property type="entry name" value="FKBP-TYPE PEPTIDYL-PROLYL CIS-TRANS ISOMERASE SLYD"/>
    <property type="match status" value="1"/>
</dbReference>
<keyword evidence="5" id="KW-0963">Cytoplasm</keyword>
<accession>X0ULE9</accession>
<dbReference type="InterPro" id="IPR054016">
    <property type="entry name" value="FKBP26_IF"/>
</dbReference>
<comment type="subcellular location">
    <subcellularLocation>
        <location evidence="2">Cytoplasm</location>
    </subcellularLocation>
</comment>
<feature type="domain" description="FKBP26 C-terminal" evidence="9">
    <location>
        <begin position="50"/>
        <end position="102"/>
    </location>
</feature>
<feature type="non-terminal residue" evidence="11">
    <location>
        <position position="1"/>
    </location>
</feature>
<dbReference type="InterPro" id="IPR040825">
    <property type="entry name" value="FKBP26_C"/>
</dbReference>
<comment type="catalytic activity">
    <reaction evidence="1">
        <text>[protein]-peptidylproline (omega=180) = [protein]-peptidylproline (omega=0)</text>
        <dbReference type="Rhea" id="RHEA:16237"/>
        <dbReference type="Rhea" id="RHEA-COMP:10747"/>
        <dbReference type="Rhea" id="RHEA-COMP:10748"/>
        <dbReference type="ChEBI" id="CHEBI:83833"/>
        <dbReference type="ChEBI" id="CHEBI:83834"/>
        <dbReference type="EC" id="5.2.1.8"/>
    </reaction>
</comment>
<evidence type="ECO:0000259" key="9">
    <source>
        <dbReference type="Pfam" id="PF18046"/>
    </source>
</evidence>
<dbReference type="EMBL" id="BARS01014032">
    <property type="protein sequence ID" value="GAF89310.1"/>
    <property type="molecule type" value="Genomic_DNA"/>
</dbReference>
<keyword evidence="7" id="KW-0143">Chaperone</keyword>
<evidence type="ECO:0000256" key="7">
    <source>
        <dbReference type="ARBA" id="ARBA00023186"/>
    </source>
</evidence>
<evidence type="ECO:0000256" key="3">
    <source>
        <dbReference type="ARBA" id="ARBA00006577"/>
    </source>
</evidence>
<keyword evidence="8" id="KW-0413">Isomerase</keyword>